<accession>D2XAZ9</accession>
<keyword evidence="1" id="KW-0723">Serine/threonine-protein kinase</keyword>
<keyword evidence="1" id="KW-0808">Transferase</keyword>
<evidence type="ECO:0000313" key="1">
    <source>
        <dbReference type="EMBL" id="ADB04126.1"/>
    </source>
</evidence>
<dbReference type="Gene3D" id="3.90.1200.10">
    <property type="match status" value="1"/>
</dbReference>
<keyword evidence="2" id="KW-1185">Reference proteome</keyword>
<protein>
    <submittedName>
        <fullName evidence="1">Divergent serine/threonine protein kinase</fullName>
    </submittedName>
</protein>
<dbReference type="GO" id="GO:0004674">
    <property type="term" value="F:protein serine/threonine kinase activity"/>
    <property type="evidence" value="ECO:0007669"/>
    <property type="project" value="UniProtKB-KW"/>
</dbReference>
<dbReference type="RefSeq" id="YP_003407088.1">
    <property type="nucleotide sequence ID" value="NC_013756.1"/>
</dbReference>
<proteinExistence type="predicted"/>
<keyword evidence="1" id="KW-0418">Kinase</keyword>
<dbReference type="EMBL" id="GU071086">
    <property type="protein sequence ID" value="ADB04126.1"/>
    <property type="molecule type" value="Genomic_DNA"/>
</dbReference>
<organism evidence="1 2">
    <name type="scientific">Marseillevirus marseillevirus</name>
    <name type="common">GBM</name>
    <dbReference type="NCBI Taxonomy" id="694581"/>
    <lineage>
        <taxon>Viruses</taxon>
        <taxon>Varidnaviria</taxon>
        <taxon>Bamfordvirae</taxon>
        <taxon>Nucleocytoviricota</taxon>
        <taxon>Megaviricetes</taxon>
        <taxon>Pimascovirales</taxon>
        <taxon>Pimascovirales incertae sedis</taxon>
        <taxon>Marseilleviridae</taxon>
        <taxon>Marseillevirus</taxon>
        <taxon>Marseillevirus massiliense</taxon>
    </lineage>
</organism>
<organismHost>
    <name type="scientific">Acanthamoeba</name>
    <dbReference type="NCBI Taxonomy" id="5754"/>
</organismHost>
<evidence type="ECO:0000313" key="2">
    <source>
        <dbReference type="Proteomes" id="UP000029780"/>
    </source>
</evidence>
<dbReference type="KEGG" id="vg:8746597"/>
<dbReference type="Proteomes" id="UP000029780">
    <property type="component" value="Segment"/>
</dbReference>
<name>D2XAZ9_GBMV</name>
<dbReference type="InterPro" id="IPR011009">
    <property type="entry name" value="Kinase-like_dom_sf"/>
</dbReference>
<dbReference type="OrthoDB" id="13918at10239"/>
<sequence length="198" mass="22818">MCSIIKVEVEGETLYFRGKDDVDAQCKLDLWIEQEIISRAPKEKKGEYLKISRSYGEEFLPLEVEFYEHLEGTGLSPKLLRYGTFFSFRTEYAESGLSIDNKMSFIAVERFGRSLEEIYGSSPQCLNSSEKMRRDKRVFDATFPPERIPKQTRKSLVRLIGDLSKACFDHQDFHAGNVLMNEKGALKVIDFECARIFG</sequence>
<dbReference type="SUPFAM" id="SSF56112">
    <property type="entry name" value="Protein kinase-like (PK-like)"/>
    <property type="match status" value="1"/>
</dbReference>
<reference evidence="1 2" key="1">
    <citation type="journal article" date="2009" name="Proc. Natl. Acad. Sci. U.S.A.">
        <title>Giant Marseillevirus highlights the role of amoebae as a melting pot in emergence of chimeric microorganisms.</title>
        <authorList>
            <person name="Boyer M."/>
            <person name="Yutin N."/>
            <person name="Pagnier I."/>
            <person name="Barrassi L."/>
            <person name="Fournous G."/>
            <person name="Espinosa L."/>
            <person name="Robert C."/>
            <person name="Azza S."/>
            <person name="Sun S."/>
            <person name="Rossmann M.G."/>
            <person name="Suzan-Monti M."/>
            <person name="La Scola B."/>
            <person name="Koonin E.V."/>
            <person name="Raoult D."/>
        </authorList>
    </citation>
    <scope>NUCLEOTIDE SEQUENCE [LARGE SCALE GENOMIC DNA]</scope>
    <source>
        <strain evidence="1 2">T19</strain>
    </source>
</reference>
<gene>
    <name evidence="1" type="ORF">MAR_ORF360</name>
</gene>
<dbReference type="GeneID" id="8746597"/>